<evidence type="ECO:0000256" key="4">
    <source>
        <dbReference type="ARBA" id="ARBA00022692"/>
    </source>
</evidence>
<feature type="transmembrane region" description="Helical" evidence="8">
    <location>
        <begin position="118"/>
        <end position="139"/>
    </location>
</feature>
<feature type="transmembrane region" description="Helical" evidence="8">
    <location>
        <begin position="49"/>
        <end position="68"/>
    </location>
</feature>
<evidence type="ECO:0000256" key="7">
    <source>
        <dbReference type="SAM" id="MobiDB-lite"/>
    </source>
</evidence>
<dbReference type="InterPro" id="IPR002259">
    <property type="entry name" value="Eqnu_transpt"/>
</dbReference>
<feature type="transmembrane region" description="Helical" evidence="8">
    <location>
        <begin position="217"/>
        <end position="237"/>
    </location>
</feature>
<feature type="region of interest" description="Disordered" evidence="7">
    <location>
        <begin position="16"/>
        <end position="40"/>
    </location>
</feature>
<dbReference type="EMBL" id="JABANN010000727">
    <property type="protein sequence ID" value="KAF4654355.1"/>
    <property type="molecule type" value="Genomic_DNA"/>
</dbReference>
<feature type="transmembrane region" description="Helical" evidence="8">
    <location>
        <begin position="151"/>
        <end position="177"/>
    </location>
</feature>
<evidence type="ECO:0000256" key="5">
    <source>
        <dbReference type="ARBA" id="ARBA00022989"/>
    </source>
</evidence>
<feature type="transmembrane region" description="Helical" evidence="8">
    <location>
        <begin position="279"/>
        <end position="297"/>
    </location>
</feature>
<comment type="similarity">
    <text evidence="2">Belongs to the SLC29A/ENT transporter (TC 2.A.57) family.</text>
</comment>
<evidence type="ECO:0000313" key="12">
    <source>
        <dbReference type="Proteomes" id="UP000572268"/>
    </source>
</evidence>
<feature type="transmembrane region" description="Helical" evidence="8">
    <location>
        <begin position="381"/>
        <end position="400"/>
    </location>
</feature>
<dbReference type="Proteomes" id="UP000570595">
    <property type="component" value="Unassembled WGS sequence"/>
</dbReference>
<evidence type="ECO:0000256" key="2">
    <source>
        <dbReference type="ARBA" id="ARBA00007965"/>
    </source>
</evidence>
<dbReference type="Proteomes" id="UP000572268">
    <property type="component" value="Unassembled WGS sequence"/>
</dbReference>
<evidence type="ECO:0000256" key="6">
    <source>
        <dbReference type="ARBA" id="ARBA00023136"/>
    </source>
</evidence>
<name>A0A7J6LYL5_PEROL</name>
<evidence type="ECO:0000313" key="11">
    <source>
        <dbReference type="Proteomes" id="UP000570595"/>
    </source>
</evidence>
<gene>
    <name evidence="10" type="primary">NT4_1</name>
    <name evidence="9" type="synonym">NT4_9</name>
    <name evidence="9" type="ORF">FOL46_008752</name>
    <name evidence="10" type="ORF">FOZ61_000855</name>
</gene>
<dbReference type="InterPro" id="IPR036259">
    <property type="entry name" value="MFS_trans_sf"/>
</dbReference>
<dbReference type="EMBL" id="JABAHT010000118">
    <property type="protein sequence ID" value="KAF4664383.1"/>
    <property type="molecule type" value="Genomic_DNA"/>
</dbReference>
<keyword evidence="3" id="KW-0813">Transport</keyword>
<organism evidence="10 11">
    <name type="scientific">Perkinsus olseni</name>
    <name type="common">Perkinsus atlanticus</name>
    <dbReference type="NCBI Taxonomy" id="32597"/>
    <lineage>
        <taxon>Eukaryota</taxon>
        <taxon>Sar</taxon>
        <taxon>Alveolata</taxon>
        <taxon>Perkinsozoa</taxon>
        <taxon>Perkinsea</taxon>
        <taxon>Perkinsida</taxon>
        <taxon>Perkinsidae</taxon>
        <taxon>Perkinsus</taxon>
    </lineage>
</organism>
<keyword evidence="4 8" id="KW-0812">Transmembrane</keyword>
<dbReference type="SUPFAM" id="SSF103473">
    <property type="entry name" value="MFS general substrate transporter"/>
    <property type="match status" value="1"/>
</dbReference>
<proteinExistence type="inferred from homology"/>
<comment type="caution">
    <text evidence="10">The sequence shown here is derived from an EMBL/GenBank/DDBJ whole genome shotgun (WGS) entry which is preliminary data.</text>
</comment>
<dbReference type="Pfam" id="PF01733">
    <property type="entry name" value="Nucleoside_tran"/>
    <property type="match status" value="1"/>
</dbReference>
<feature type="transmembrane region" description="Helical" evidence="8">
    <location>
        <begin position="347"/>
        <end position="369"/>
    </location>
</feature>
<comment type="subcellular location">
    <subcellularLocation>
        <location evidence="1">Membrane</location>
        <topology evidence="1">Multi-pass membrane protein</topology>
    </subcellularLocation>
</comment>
<evidence type="ECO:0000256" key="1">
    <source>
        <dbReference type="ARBA" id="ARBA00004141"/>
    </source>
</evidence>
<evidence type="ECO:0000256" key="3">
    <source>
        <dbReference type="ARBA" id="ARBA00022448"/>
    </source>
</evidence>
<sequence length="443" mass="48598">MTDLIDDTELDTLENGKALHSGETTDGGDDTKSWQGDSKEVNEPPRASWFLLLQFCMLGFVALAPWNFILTDLLYLTGKFEHRFSSTISIYDGLANNVAQLCIIFFGNKFTFAPRFDVGCSLLAVFNICLAIVAMTVGVGNPCPSTELGNALGIVCVILLAFGHAIMESTAFGLAALCPKSCMNWVMVGEGMAGVFGWPLLELFDCIFQNVPRKDEWVCLVFFSVTSVLTLLVMPMFRLVTSKDPLVKEVLKVEDMRRKAGSLKVRQTSRPVRAILKDLAPMAFCAWSVLTITFICFPSQATLWQSGKGTPEATAKFIPLVVFVYQVGDTIGRFAPNVGLAIPEKTLIAVSLARALFIPLFICTTLYPTLKPFHWNWFKHVEMLIFALSNGLCATLSMMYGPQRVSTDKAEQEVAGYTMGFTLVDGIFIGGLLGTLTVSCLGE</sequence>
<dbReference type="AlphaFoldDB" id="A0A7J6LYL5"/>
<keyword evidence="6 8" id="KW-0472">Membrane</keyword>
<dbReference type="PANTHER" id="PTHR10332:SF88">
    <property type="entry name" value="EQUILIBRATIVE NUCLEOSIDE TRANSPORTER 1, ISOFORM A"/>
    <property type="match status" value="1"/>
</dbReference>
<feature type="transmembrane region" description="Helical" evidence="8">
    <location>
        <begin position="420"/>
        <end position="441"/>
    </location>
</feature>
<dbReference type="GO" id="GO:0005337">
    <property type="term" value="F:nucleoside transmembrane transporter activity"/>
    <property type="evidence" value="ECO:0007669"/>
    <property type="project" value="InterPro"/>
</dbReference>
<evidence type="ECO:0000313" key="10">
    <source>
        <dbReference type="EMBL" id="KAF4664383.1"/>
    </source>
</evidence>
<evidence type="ECO:0000256" key="8">
    <source>
        <dbReference type="SAM" id="Phobius"/>
    </source>
</evidence>
<evidence type="ECO:0000313" key="9">
    <source>
        <dbReference type="EMBL" id="KAF4654355.1"/>
    </source>
</evidence>
<dbReference type="PANTHER" id="PTHR10332">
    <property type="entry name" value="EQUILIBRATIVE NUCLEOSIDE TRANSPORTER"/>
    <property type="match status" value="1"/>
</dbReference>
<keyword evidence="5 8" id="KW-1133">Transmembrane helix</keyword>
<reference evidence="11 12" key="1">
    <citation type="submission" date="2020-04" db="EMBL/GenBank/DDBJ databases">
        <title>Perkinsus olseni comparative genomics.</title>
        <authorList>
            <person name="Bogema D.R."/>
        </authorList>
    </citation>
    <scope>NUCLEOTIDE SEQUENCE [LARGE SCALE GENOMIC DNA]</scope>
    <source>
        <strain evidence="10">ATCC PRA-179</strain>
        <strain evidence="9">ATCC PRA-31</strain>
    </source>
</reference>
<dbReference type="GO" id="GO:0005886">
    <property type="term" value="C:plasma membrane"/>
    <property type="evidence" value="ECO:0007669"/>
    <property type="project" value="TreeGrafter"/>
</dbReference>
<dbReference type="OrthoDB" id="427043at2759"/>
<feature type="compositionally biased region" description="Basic and acidic residues" evidence="7">
    <location>
        <begin position="29"/>
        <end position="40"/>
    </location>
</feature>
<protein>
    <submittedName>
        <fullName evidence="10">Solute carrier 29 (Nucleoside transporters), member</fullName>
    </submittedName>
</protein>
<accession>A0A7J6LYL5</accession>